<keyword evidence="7" id="KW-1185">Reference proteome</keyword>
<evidence type="ECO:0000256" key="2">
    <source>
        <dbReference type="ARBA" id="ARBA00023015"/>
    </source>
</evidence>
<dbReference type="PANTHER" id="PTHR30126:SF5">
    <property type="entry name" value="HTH-TYPE TRANSCRIPTIONAL ACTIVATOR CMPR"/>
    <property type="match status" value="1"/>
</dbReference>
<dbReference type="PRINTS" id="PR00039">
    <property type="entry name" value="HTHLYSR"/>
</dbReference>
<dbReference type="AlphaFoldDB" id="A0A1A8TSN6"/>
<evidence type="ECO:0000256" key="4">
    <source>
        <dbReference type="ARBA" id="ARBA00023163"/>
    </source>
</evidence>
<keyword evidence="2" id="KW-0805">Transcription regulation</keyword>
<dbReference type="SUPFAM" id="SSF53850">
    <property type="entry name" value="Periplasmic binding protein-like II"/>
    <property type="match status" value="1"/>
</dbReference>
<dbReference type="RefSeq" id="WP_067019153.1">
    <property type="nucleotide sequence ID" value="NZ_FLOB01000012.1"/>
</dbReference>
<dbReference type="GO" id="GO:0003700">
    <property type="term" value="F:DNA-binding transcription factor activity"/>
    <property type="evidence" value="ECO:0007669"/>
    <property type="project" value="InterPro"/>
</dbReference>
<dbReference type="GO" id="GO:0000976">
    <property type="term" value="F:transcription cis-regulatory region binding"/>
    <property type="evidence" value="ECO:0007669"/>
    <property type="project" value="TreeGrafter"/>
</dbReference>
<dbReference type="CDD" id="cd08419">
    <property type="entry name" value="PBP2_CbbR_RubisCO_like"/>
    <property type="match status" value="1"/>
</dbReference>
<evidence type="ECO:0000256" key="3">
    <source>
        <dbReference type="ARBA" id="ARBA00023125"/>
    </source>
</evidence>
<dbReference type="InterPro" id="IPR036388">
    <property type="entry name" value="WH-like_DNA-bd_sf"/>
</dbReference>
<keyword evidence="3" id="KW-0238">DNA-binding</keyword>
<dbReference type="PROSITE" id="PS50931">
    <property type="entry name" value="HTH_LYSR"/>
    <property type="match status" value="1"/>
</dbReference>
<reference evidence="6 7" key="1">
    <citation type="submission" date="2016-06" db="EMBL/GenBank/DDBJ databases">
        <authorList>
            <person name="Kjaerup R.B."/>
            <person name="Dalgaard T.S."/>
            <person name="Juul-Madsen H.R."/>
        </authorList>
    </citation>
    <scope>NUCLEOTIDE SEQUENCE [LARGE SCALE GENOMIC DNA]</scope>
    <source>
        <strain evidence="6 7">CECT 8886</strain>
    </source>
</reference>
<dbReference type="InterPro" id="IPR005119">
    <property type="entry name" value="LysR_subst-bd"/>
</dbReference>
<dbReference type="OrthoDB" id="9785745at2"/>
<organism evidence="6 7">
    <name type="scientific">Marinomonas spartinae</name>
    <dbReference type="NCBI Taxonomy" id="1792290"/>
    <lineage>
        <taxon>Bacteria</taxon>
        <taxon>Pseudomonadati</taxon>
        <taxon>Pseudomonadota</taxon>
        <taxon>Gammaproteobacteria</taxon>
        <taxon>Oceanospirillales</taxon>
        <taxon>Oceanospirillaceae</taxon>
        <taxon>Marinomonas</taxon>
    </lineage>
</organism>
<accession>A0A1A8TSN6</accession>
<dbReference type="Pfam" id="PF03466">
    <property type="entry name" value="LysR_substrate"/>
    <property type="match status" value="1"/>
</dbReference>
<evidence type="ECO:0000313" key="6">
    <source>
        <dbReference type="EMBL" id="SBS36316.1"/>
    </source>
</evidence>
<dbReference type="STRING" id="1792290.MSP8886_03653"/>
<dbReference type="InterPro" id="IPR036390">
    <property type="entry name" value="WH_DNA-bd_sf"/>
</dbReference>
<dbReference type="Gene3D" id="3.40.190.10">
    <property type="entry name" value="Periplasmic binding protein-like II"/>
    <property type="match status" value="2"/>
</dbReference>
<dbReference type="PANTHER" id="PTHR30126">
    <property type="entry name" value="HTH-TYPE TRANSCRIPTIONAL REGULATOR"/>
    <property type="match status" value="1"/>
</dbReference>
<feature type="domain" description="HTH lysR-type" evidence="5">
    <location>
        <begin position="12"/>
        <end position="69"/>
    </location>
</feature>
<name>A0A1A8TSN6_9GAMM</name>
<evidence type="ECO:0000313" key="7">
    <source>
        <dbReference type="Proteomes" id="UP000092544"/>
    </source>
</evidence>
<comment type="similarity">
    <text evidence="1">Belongs to the LysR transcriptional regulatory family.</text>
</comment>
<dbReference type="Pfam" id="PF00126">
    <property type="entry name" value="HTH_1"/>
    <property type="match status" value="1"/>
</dbReference>
<proteinExistence type="inferred from homology"/>
<keyword evidence="4" id="KW-0804">Transcription</keyword>
<evidence type="ECO:0000256" key="1">
    <source>
        <dbReference type="ARBA" id="ARBA00009437"/>
    </source>
</evidence>
<dbReference type="Proteomes" id="UP000092544">
    <property type="component" value="Unassembled WGS sequence"/>
</dbReference>
<sequence>MSSNVHYLASRLTFRQLQVFKCVYELNSYSRAGDMLGLSQPAVSNQIRQLEQVIEQPLFEYVGRQLYSTAIAKRLAQCTLSVFDEVQRFQNDLMNDTGLVSGELKLVAVTTSQYIVPHLLRAYTSLHPNVTVSLKVVNRTEAIARFEKNRDELTIMGMVPNDKPMLSLPFLDNELVPVAPPNHPLLQEKEITLAKFLEQTLLLRETGSGSRLALELHCQKQRVRFPHQMEIGSNEAIKHAVMAGLGVAVLPRFGILAELKLKSLVELPIKDFPLRRSWCLVSPQGQHPTPTMRSFIDYVQQNIGQFEQMFKRKITLD</sequence>
<gene>
    <name evidence="6" type="primary">cmpR_3</name>
    <name evidence="6" type="ORF">MSP8886_03653</name>
</gene>
<dbReference type="SUPFAM" id="SSF46785">
    <property type="entry name" value="Winged helix' DNA-binding domain"/>
    <property type="match status" value="1"/>
</dbReference>
<dbReference type="Gene3D" id="1.10.10.10">
    <property type="entry name" value="Winged helix-like DNA-binding domain superfamily/Winged helix DNA-binding domain"/>
    <property type="match status" value="1"/>
</dbReference>
<dbReference type="InterPro" id="IPR000847">
    <property type="entry name" value="LysR_HTH_N"/>
</dbReference>
<dbReference type="EMBL" id="FLOB01000012">
    <property type="protein sequence ID" value="SBS36316.1"/>
    <property type="molecule type" value="Genomic_DNA"/>
</dbReference>
<protein>
    <submittedName>
        <fullName evidence="6">HTH-type transcriptional activator CmpR</fullName>
    </submittedName>
</protein>
<evidence type="ECO:0000259" key="5">
    <source>
        <dbReference type="PROSITE" id="PS50931"/>
    </source>
</evidence>